<keyword evidence="12" id="KW-1133">Transmembrane helix</keyword>
<evidence type="ECO:0000256" key="3">
    <source>
        <dbReference type="ARBA" id="ARBA00008486"/>
    </source>
</evidence>
<name>A0A4U8TGG1_9HELI</name>
<comment type="similarity">
    <text evidence="3 11">Belongs to the hcp beta-lactamase family.</text>
</comment>
<keyword evidence="8" id="KW-0802">TPR repeat</keyword>
<dbReference type="GO" id="GO:0008800">
    <property type="term" value="F:beta-lactamase activity"/>
    <property type="evidence" value="ECO:0007669"/>
    <property type="project" value="UniProtKB-UniRule"/>
</dbReference>
<keyword evidence="6" id="KW-0677">Repeat</keyword>
<keyword evidence="7 11" id="KW-0378">Hydrolase</keyword>
<protein>
    <recommendedName>
        <fullName evidence="4 11">Beta-lactamase</fullName>
        <ecNumber evidence="4 11">3.5.2.6</ecNumber>
    </recommendedName>
</protein>
<evidence type="ECO:0000256" key="10">
    <source>
        <dbReference type="ARBA" id="ARBA00023251"/>
    </source>
</evidence>
<dbReference type="Pfam" id="PF13181">
    <property type="entry name" value="TPR_8"/>
    <property type="match status" value="1"/>
</dbReference>
<dbReference type="Proteomes" id="UP000029922">
    <property type="component" value="Unassembled WGS sequence"/>
</dbReference>
<dbReference type="OrthoDB" id="5329787at2"/>
<dbReference type="InterPro" id="IPR011990">
    <property type="entry name" value="TPR-like_helical_dom_sf"/>
</dbReference>
<accession>A0A4U8TGG1</accession>
<evidence type="ECO:0000256" key="12">
    <source>
        <dbReference type="SAM" id="Phobius"/>
    </source>
</evidence>
<sequence>MLIMSTILIKRTRQSNTNNNQAAANRKTSSINIYACYIILVFFISFQFRYLHSSSITSQYDYLISQINSCIRKNVNACQDLIELGLPNTKNCNPFTCNIIGTVLMLANRESEAIEYFKASCNTYYLEGCFGLGLSYEALQDYKNAKSIYQLACHKNHILSCYNLAMLHTKNADKRDYIIANSLLQKACKQMYAKACFNKAVLYVNGYGVQKSLSHAKLYFDKACDMGLKESCKNLDILSKQGIQMPTIKKTRGFYNEEL</sequence>
<keyword evidence="9" id="KW-1015">Disulfide bond</keyword>
<dbReference type="PANTHER" id="PTHR13891">
    <property type="entry name" value="CYTOCHROME C OXIDASE ASSEMBLY FACTOR 7"/>
    <property type="match status" value="1"/>
</dbReference>
<evidence type="ECO:0000313" key="14">
    <source>
        <dbReference type="Proteomes" id="UP000029922"/>
    </source>
</evidence>
<comment type="subcellular location">
    <subcellularLocation>
        <location evidence="2 11">Secreted</location>
    </subcellularLocation>
</comment>
<evidence type="ECO:0000256" key="1">
    <source>
        <dbReference type="ARBA" id="ARBA00001526"/>
    </source>
</evidence>
<evidence type="ECO:0000313" key="13">
    <source>
        <dbReference type="EMBL" id="TLD99261.1"/>
    </source>
</evidence>
<evidence type="ECO:0000256" key="8">
    <source>
        <dbReference type="ARBA" id="ARBA00022803"/>
    </source>
</evidence>
<comment type="function">
    <text evidence="11">Hydrolyzes 6-aminopenicillinic acid and 7-aminocephalosporanic acid (ACA) derivatives.</text>
</comment>
<dbReference type="EC" id="3.5.2.6" evidence="4 11"/>
<dbReference type="InterPro" id="IPR019734">
    <property type="entry name" value="TPR_rpt"/>
</dbReference>
<dbReference type="EMBL" id="JRPD02000019">
    <property type="protein sequence ID" value="TLD99261.1"/>
    <property type="molecule type" value="Genomic_DNA"/>
</dbReference>
<dbReference type="InterPro" id="IPR040239">
    <property type="entry name" value="HcpB-like"/>
</dbReference>
<dbReference type="SUPFAM" id="SSF81901">
    <property type="entry name" value="HCP-like"/>
    <property type="match status" value="1"/>
</dbReference>
<evidence type="ECO:0000256" key="2">
    <source>
        <dbReference type="ARBA" id="ARBA00004613"/>
    </source>
</evidence>
<proteinExistence type="inferred from homology"/>
<keyword evidence="10" id="KW-0046">Antibiotic resistance</keyword>
<dbReference type="Gene3D" id="1.25.40.10">
    <property type="entry name" value="Tetratricopeptide repeat domain"/>
    <property type="match status" value="1"/>
</dbReference>
<dbReference type="InterPro" id="IPR006597">
    <property type="entry name" value="Sel1-like"/>
</dbReference>
<reference evidence="13 14" key="1">
    <citation type="journal article" date="2014" name="Genome Announc.">
        <title>Draft genome sequences of eight enterohepatic helicobacter species isolated from both laboratory and wild rodents.</title>
        <authorList>
            <person name="Sheh A."/>
            <person name="Shen Z."/>
            <person name="Fox J.G."/>
        </authorList>
    </citation>
    <scope>NUCLEOTIDE SEQUENCE [LARGE SCALE GENOMIC DNA]</scope>
    <source>
        <strain evidence="13 14">ST1</strain>
    </source>
</reference>
<evidence type="ECO:0000256" key="5">
    <source>
        <dbReference type="ARBA" id="ARBA00022525"/>
    </source>
</evidence>
<dbReference type="GO" id="GO:0046677">
    <property type="term" value="P:response to antibiotic"/>
    <property type="evidence" value="ECO:0007669"/>
    <property type="project" value="UniProtKB-KW"/>
</dbReference>
<keyword evidence="12" id="KW-0472">Membrane</keyword>
<keyword evidence="5 11" id="KW-0964">Secreted</keyword>
<evidence type="ECO:0000256" key="6">
    <source>
        <dbReference type="ARBA" id="ARBA00022737"/>
    </source>
</evidence>
<keyword evidence="12" id="KW-0812">Transmembrane</keyword>
<organism evidence="13 14">
    <name type="scientific">Helicobacter muridarum</name>
    <dbReference type="NCBI Taxonomy" id="216"/>
    <lineage>
        <taxon>Bacteria</taxon>
        <taxon>Pseudomonadati</taxon>
        <taxon>Campylobacterota</taxon>
        <taxon>Epsilonproteobacteria</taxon>
        <taxon>Campylobacterales</taxon>
        <taxon>Helicobacteraceae</taxon>
        <taxon>Helicobacter</taxon>
    </lineage>
</organism>
<evidence type="ECO:0000256" key="7">
    <source>
        <dbReference type="ARBA" id="ARBA00022801"/>
    </source>
</evidence>
<dbReference type="PANTHER" id="PTHR13891:SF1">
    <property type="entry name" value="CYTOCHROME C OXIDASE ASSEMBLY FACTOR 7"/>
    <property type="match status" value="1"/>
</dbReference>
<comment type="catalytic activity">
    <reaction evidence="1 11">
        <text>a beta-lactam + H2O = a substituted beta-amino acid</text>
        <dbReference type="Rhea" id="RHEA:20401"/>
        <dbReference type="ChEBI" id="CHEBI:15377"/>
        <dbReference type="ChEBI" id="CHEBI:35627"/>
        <dbReference type="ChEBI" id="CHEBI:140347"/>
        <dbReference type="EC" id="3.5.2.6"/>
    </reaction>
</comment>
<gene>
    <name evidence="13" type="ORF">LS73_007500</name>
</gene>
<dbReference type="GO" id="GO:0005576">
    <property type="term" value="C:extracellular region"/>
    <property type="evidence" value="ECO:0007669"/>
    <property type="project" value="UniProtKB-SubCell"/>
</dbReference>
<dbReference type="SMART" id="SM00671">
    <property type="entry name" value="SEL1"/>
    <property type="match status" value="3"/>
</dbReference>
<evidence type="ECO:0000256" key="9">
    <source>
        <dbReference type="ARBA" id="ARBA00023157"/>
    </source>
</evidence>
<dbReference type="AlphaFoldDB" id="A0A4U8TGG1"/>
<evidence type="ECO:0000256" key="4">
    <source>
        <dbReference type="ARBA" id="ARBA00012865"/>
    </source>
</evidence>
<comment type="caution">
    <text evidence="13">The sequence shown here is derived from an EMBL/GenBank/DDBJ whole genome shotgun (WGS) entry which is preliminary data.</text>
</comment>
<feature type="transmembrane region" description="Helical" evidence="12">
    <location>
        <begin position="31"/>
        <end position="51"/>
    </location>
</feature>
<evidence type="ECO:0000256" key="11">
    <source>
        <dbReference type="RuleBase" id="RU366075"/>
    </source>
</evidence>
<dbReference type="Pfam" id="PF08238">
    <property type="entry name" value="Sel1"/>
    <property type="match status" value="2"/>
</dbReference>